<dbReference type="InterPro" id="IPR027310">
    <property type="entry name" value="Profilin_CS"/>
</dbReference>
<dbReference type="Gene3D" id="3.40.50.720">
    <property type="entry name" value="NAD(P)-binding Rossmann-like Domain"/>
    <property type="match status" value="1"/>
</dbReference>
<dbReference type="EMBL" id="JALLPJ020001345">
    <property type="protein sequence ID" value="KAL3768535.1"/>
    <property type="molecule type" value="Genomic_DNA"/>
</dbReference>
<dbReference type="PRINTS" id="PR00081">
    <property type="entry name" value="GDHRDH"/>
</dbReference>
<dbReference type="SUPFAM" id="SSF51735">
    <property type="entry name" value="NAD(P)-binding Rossmann-fold domains"/>
    <property type="match status" value="1"/>
</dbReference>
<accession>A0ABD3MXB3</accession>
<protein>
    <submittedName>
        <fullName evidence="3">Uncharacterized protein</fullName>
    </submittedName>
</protein>
<gene>
    <name evidence="3" type="ORF">ACHAWO_011490</name>
</gene>
<comment type="similarity">
    <text evidence="1">Belongs to the short-chain dehydrogenases/reductases (SDR) family.</text>
</comment>
<dbReference type="Proteomes" id="UP001530400">
    <property type="component" value="Unassembled WGS sequence"/>
</dbReference>
<comment type="caution">
    <text evidence="3">The sequence shown here is derived from an EMBL/GenBank/DDBJ whole genome shotgun (WGS) entry which is preliminary data.</text>
</comment>
<dbReference type="AlphaFoldDB" id="A0ABD3MXB3"/>
<dbReference type="GO" id="GO:0016491">
    <property type="term" value="F:oxidoreductase activity"/>
    <property type="evidence" value="ECO:0007669"/>
    <property type="project" value="UniProtKB-KW"/>
</dbReference>
<keyword evidence="4" id="KW-1185">Reference proteome</keyword>
<organism evidence="3 4">
    <name type="scientific">Cyclotella atomus</name>
    <dbReference type="NCBI Taxonomy" id="382360"/>
    <lineage>
        <taxon>Eukaryota</taxon>
        <taxon>Sar</taxon>
        <taxon>Stramenopiles</taxon>
        <taxon>Ochrophyta</taxon>
        <taxon>Bacillariophyta</taxon>
        <taxon>Coscinodiscophyceae</taxon>
        <taxon>Thalassiosirophycidae</taxon>
        <taxon>Stephanodiscales</taxon>
        <taxon>Stephanodiscaceae</taxon>
        <taxon>Cyclotella</taxon>
    </lineage>
</organism>
<dbReference type="PROSITE" id="PS00414">
    <property type="entry name" value="PROFILIN"/>
    <property type="match status" value="1"/>
</dbReference>
<keyword evidence="2" id="KW-0560">Oxidoreductase</keyword>
<dbReference type="PROSITE" id="PS00061">
    <property type="entry name" value="ADH_SHORT"/>
    <property type="match status" value="1"/>
</dbReference>
<evidence type="ECO:0000256" key="2">
    <source>
        <dbReference type="ARBA" id="ARBA00023002"/>
    </source>
</evidence>
<dbReference type="InterPro" id="IPR020904">
    <property type="entry name" value="Sc_DH/Rdtase_CS"/>
</dbReference>
<sequence>MAKWDNYIESEDVMRGRFVESNGRDSRCIGKAVAQALAREGCHLLLADVQADHLIAVVSSCREATSSNISIQTSLCNVVDKSQVQNSMFVADNIAHGVSGSKASILVNCAGITRDAKISNISDTDWEEVLGVNLKGTFNMCQAFCETDRAVSLLTSGNNGGSIINIGSIVSTYGNIGQCNYAASKGGVVGLTRALAKEMALLSFKVAQSKEHMQMSAIRVNCIQPGFIETPMANAVPDKFLSEMKRKIALRKLGSPDDVADLCCFLASSRSSYITGETMECSGMLRL</sequence>
<dbReference type="InterPro" id="IPR036291">
    <property type="entry name" value="NAD(P)-bd_dom_sf"/>
</dbReference>
<proteinExistence type="inferred from homology"/>
<evidence type="ECO:0000256" key="1">
    <source>
        <dbReference type="ARBA" id="ARBA00006484"/>
    </source>
</evidence>
<evidence type="ECO:0000313" key="4">
    <source>
        <dbReference type="Proteomes" id="UP001530400"/>
    </source>
</evidence>
<dbReference type="Pfam" id="PF13561">
    <property type="entry name" value="adh_short_C2"/>
    <property type="match status" value="1"/>
</dbReference>
<dbReference type="PANTHER" id="PTHR42760">
    <property type="entry name" value="SHORT-CHAIN DEHYDROGENASES/REDUCTASES FAMILY MEMBER"/>
    <property type="match status" value="1"/>
</dbReference>
<dbReference type="FunFam" id="3.40.50.720:FF:000173">
    <property type="entry name" value="3-oxoacyl-[acyl-carrier protein] reductase"/>
    <property type="match status" value="1"/>
</dbReference>
<dbReference type="PRINTS" id="PR00080">
    <property type="entry name" value="SDRFAMILY"/>
</dbReference>
<reference evidence="3 4" key="1">
    <citation type="submission" date="2024-10" db="EMBL/GenBank/DDBJ databases">
        <title>Updated reference genomes for cyclostephanoid diatoms.</title>
        <authorList>
            <person name="Roberts W.R."/>
            <person name="Alverson A.J."/>
        </authorList>
    </citation>
    <scope>NUCLEOTIDE SEQUENCE [LARGE SCALE GENOMIC DNA]</scope>
    <source>
        <strain evidence="3 4">AJA010-31</strain>
    </source>
</reference>
<dbReference type="PANTHER" id="PTHR42760:SF83">
    <property type="entry name" value="(3R)-3-HYDROXYACYL-COA DEHYDROGENASE"/>
    <property type="match status" value="1"/>
</dbReference>
<evidence type="ECO:0000313" key="3">
    <source>
        <dbReference type="EMBL" id="KAL3768535.1"/>
    </source>
</evidence>
<name>A0ABD3MXB3_9STRA</name>
<dbReference type="InterPro" id="IPR002347">
    <property type="entry name" value="SDR_fam"/>
</dbReference>